<sequence length="177" mass="19517">MSILADFKKFALRGNMIDLAIGFTVGAAFTTVVKSLVNDIIMPPIGWITGNADFSDLFWVLHVPEKVTVPEKGFQTLQAAQDAGVVTINYGMFFNTCFSLVIVAFAMFLIIRAVNRVDEELDERFGEPKPSEEPSDKKCDFCRSTIPFRAIRCPQCTSELTVPTVSDSGKPAERPAT</sequence>
<dbReference type="InterPro" id="IPR037673">
    <property type="entry name" value="MSC/AndL"/>
</dbReference>
<feature type="transmembrane region" description="Helical" evidence="9">
    <location>
        <begin position="92"/>
        <end position="114"/>
    </location>
</feature>
<dbReference type="Gene3D" id="1.10.1200.120">
    <property type="entry name" value="Large-conductance mechanosensitive channel, MscL, domain 1"/>
    <property type="match status" value="1"/>
</dbReference>
<keyword evidence="3 9" id="KW-1003">Cell membrane</keyword>
<dbReference type="InterPro" id="IPR001185">
    <property type="entry name" value="MS_channel"/>
</dbReference>
<feature type="transmembrane region" description="Helical" evidence="9">
    <location>
        <begin position="12"/>
        <end position="33"/>
    </location>
</feature>
<comment type="similarity">
    <text evidence="9">Belongs to the MscL family.</text>
</comment>
<dbReference type="EMBL" id="BAABGA010000120">
    <property type="protein sequence ID" value="GAA4473197.1"/>
    <property type="molecule type" value="Genomic_DNA"/>
</dbReference>
<dbReference type="Pfam" id="PF01741">
    <property type="entry name" value="MscL"/>
    <property type="match status" value="1"/>
</dbReference>
<evidence type="ECO:0000256" key="1">
    <source>
        <dbReference type="ARBA" id="ARBA00004141"/>
    </source>
</evidence>
<dbReference type="PANTHER" id="PTHR30266">
    <property type="entry name" value="MECHANOSENSITIVE CHANNEL MSCL"/>
    <property type="match status" value="1"/>
</dbReference>
<organism evidence="10 11">
    <name type="scientific">Novipirellula rosea</name>
    <dbReference type="NCBI Taxonomy" id="1031540"/>
    <lineage>
        <taxon>Bacteria</taxon>
        <taxon>Pseudomonadati</taxon>
        <taxon>Planctomycetota</taxon>
        <taxon>Planctomycetia</taxon>
        <taxon>Pirellulales</taxon>
        <taxon>Pirellulaceae</taxon>
        <taxon>Novipirellula</taxon>
    </lineage>
</organism>
<evidence type="ECO:0000313" key="11">
    <source>
        <dbReference type="Proteomes" id="UP001500840"/>
    </source>
</evidence>
<keyword evidence="4 9" id="KW-0812">Transmembrane</keyword>
<keyword evidence="11" id="KW-1185">Reference proteome</keyword>
<evidence type="ECO:0000313" key="10">
    <source>
        <dbReference type="EMBL" id="GAA4473197.1"/>
    </source>
</evidence>
<evidence type="ECO:0000256" key="3">
    <source>
        <dbReference type="ARBA" id="ARBA00022475"/>
    </source>
</evidence>
<evidence type="ECO:0000256" key="7">
    <source>
        <dbReference type="ARBA" id="ARBA00023136"/>
    </source>
</evidence>
<dbReference type="Proteomes" id="UP001500840">
    <property type="component" value="Unassembled WGS sequence"/>
</dbReference>
<dbReference type="PRINTS" id="PR01264">
    <property type="entry name" value="MECHCHANNEL"/>
</dbReference>
<evidence type="ECO:0000256" key="8">
    <source>
        <dbReference type="ARBA" id="ARBA00023303"/>
    </source>
</evidence>
<comment type="subcellular location">
    <subcellularLocation>
        <location evidence="9">Cell membrane</location>
        <topology evidence="9">Multi-pass membrane protein</topology>
    </subcellularLocation>
    <subcellularLocation>
        <location evidence="1">Membrane</location>
        <topology evidence="1">Multi-pass membrane protein</topology>
    </subcellularLocation>
</comment>
<dbReference type="HAMAP" id="MF_00115">
    <property type="entry name" value="MscL"/>
    <property type="match status" value="1"/>
</dbReference>
<dbReference type="RefSeq" id="WP_339941782.1">
    <property type="nucleotide sequence ID" value="NZ_BAABGA010000120.1"/>
</dbReference>
<keyword evidence="5 9" id="KW-1133">Transmembrane helix</keyword>
<dbReference type="SUPFAM" id="SSF81330">
    <property type="entry name" value="Gated mechanosensitive channel"/>
    <property type="match status" value="1"/>
</dbReference>
<evidence type="ECO:0000256" key="5">
    <source>
        <dbReference type="ARBA" id="ARBA00022989"/>
    </source>
</evidence>
<evidence type="ECO:0000256" key="4">
    <source>
        <dbReference type="ARBA" id="ARBA00022692"/>
    </source>
</evidence>
<dbReference type="NCBIfam" id="TIGR00220">
    <property type="entry name" value="mscL"/>
    <property type="match status" value="1"/>
</dbReference>
<name>A0ABP8NXP8_9BACT</name>
<evidence type="ECO:0000256" key="2">
    <source>
        <dbReference type="ARBA" id="ARBA00022448"/>
    </source>
</evidence>
<dbReference type="PANTHER" id="PTHR30266:SF2">
    <property type="entry name" value="LARGE-CONDUCTANCE MECHANOSENSITIVE CHANNEL"/>
    <property type="match status" value="1"/>
</dbReference>
<keyword evidence="7 9" id="KW-0472">Membrane</keyword>
<keyword evidence="6 9" id="KW-0406">Ion transport</keyword>
<comment type="subunit">
    <text evidence="9">Homopentamer.</text>
</comment>
<evidence type="ECO:0000256" key="6">
    <source>
        <dbReference type="ARBA" id="ARBA00023065"/>
    </source>
</evidence>
<accession>A0ABP8NXP8</accession>
<reference evidence="11" key="1">
    <citation type="journal article" date="2019" name="Int. J. Syst. Evol. Microbiol.">
        <title>The Global Catalogue of Microorganisms (GCM) 10K type strain sequencing project: providing services to taxonomists for standard genome sequencing and annotation.</title>
        <authorList>
            <consortium name="The Broad Institute Genomics Platform"/>
            <consortium name="The Broad Institute Genome Sequencing Center for Infectious Disease"/>
            <person name="Wu L."/>
            <person name="Ma J."/>
        </authorList>
    </citation>
    <scope>NUCLEOTIDE SEQUENCE [LARGE SCALE GENOMIC DNA]</scope>
    <source>
        <strain evidence="11">JCM 17759</strain>
    </source>
</reference>
<proteinExistence type="inferred from homology"/>
<comment type="function">
    <text evidence="9">Channel that opens in response to stretch forces in the membrane lipid bilayer. May participate in the regulation of osmotic pressure changes within the cell.</text>
</comment>
<keyword evidence="2 9" id="KW-0813">Transport</keyword>
<dbReference type="InterPro" id="IPR036019">
    <property type="entry name" value="MscL_channel"/>
</dbReference>
<evidence type="ECO:0000256" key="9">
    <source>
        <dbReference type="HAMAP-Rule" id="MF_00115"/>
    </source>
</evidence>
<comment type="caution">
    <text evidence="10">The sequence shown here is derived from an EMBL/GenBank/DDBJ whole genome shotgun (WGS) entry which is preliminary data.</text>
</comment>
<keyword evidence="8 9" id="KW-0407">Ion channel</keyword>
<protein>
    <recommendedName>
        <fullName evidence="9">Large-conductance mechanosensitive channel</fullName>
    </recommendedName>
</protein>
<gene>
    <name evidence="9 10" type="primary">mscL</name>
    <name evidence="10" type="ORF">GCM10023156_70820</name>
</gene>